<dbReference type="AlphaFoldDB" id="A0A915DZE2"/>
<evidence type="ECO:0000313" key="2">
    <source>
        <dbReference type="Proteomes" id="UP000887574"/>
    </source>
</evidence>
<evidence type="ECO:0000256" key="1">
    <source>
        <dbReference type="SAM" id="Coils"/>
    </source>
</evidence>
<reference evidence="3" key="1">
    <citation type="submission" date="2022-11" db="UniProtKB">
        <authorList>
            <consortium name="WormBaseParasite"/>
        </authorList>
    </citation>
    <scope>IDENTIFICATION</scope>
</reference>
<dbReference type="WBParaSite" id="jg24301">
    <property type="protein sequence ID" value="jg24301"/>
    <property type="gene ID" value="jg24301"/>
</dbReference>
<organism evidence="2 3">
    <name type="scientific">Ditylenchus dipsaci</name>
    <dbReference type="NCBI Taxonomy" id="166011"/>
    <lineage>
        <taxon>Eukaryota</taxon>
        <taxon>Metazoa</taxon>
        <taxon>Ecdysozoa</taxon>
        <taxon>Nematoda</taxon>
        <taxon>Chromadorea</taxon>
        <taxon>Rhabditida</taxon>
        <taxon>Tylenchina</taxon>
        <taxon>Tylenchomorpha</taxon>
        <taxon>Sphaerularioidea</taxon>
        <taxon>Anguinidae</taxon>
        <taxon>Anguininae</taxon>
        <taxon>Ditylenchus</taxon>
    </lineage>
</organism>
<protein>
    <submittedName>
        <fullName evidence="3">Uncharacterized protein</fullName>
    </submittedName>
</protein>
<keyword evidence="2" id="KW-1185">Reference proteome</keyword>
<proteinExistence type="predicted"/>
<sequence>MLLFTENLATGEPWYEKSAKLSINYKELKIRRRQKKVEFYRKERANLERQHATKNVRTIMPKKNNAKKKQFVEVDHCIVQVRKKVTQKGF</sequence>
<name>A0A915DZE2_9BILA</name>
<dbReference type="Proteomes" id="UP000887574">
    <property type="component" value="Unplaced"/>
</dbReference>
<evidence type="ECO:0000313" key="3">
    <source>
        <dbReference type="WBParaSite" id="jg24301"/>
    </source>
</evidence>
<accession>A0A915DZE2</accession>
<feature type="coiled-coil region" evidence="1">
    <location>
        <begin position="30"/>
        <end position="57"/>
    </location>
</feature>
<keyword evidence="1" id="KW-0175">Coiled coil</keyword>